<dbReference type="Proteomes" id="UP000030703">
    <property type="component" value="Unassembled WGS sequence"/>
</dbReference>
<evidence type="ECO:0000259" key="2">
    <source>
        <dbReference type="Pfam" id="PF01425"/>
    </source>
</evidence>
<reference evidence="3" key="2">
    <citation type="submission" date="2012-05" db="EMBL/GenBank/DDBJ databases">
        <title>Annotation of the Genome Sequence of Fusarium oxysporum f. sp. melonis 26406.</title>
        <authorList>
            <consortium name="The Broad Institute Genomics Platform"/>
            <person name="Ma L.-J."/>
            <person name="Corby-Kistler H."/>
            <person name="Broz K."/>
            <person name="Gale L.R."/>
            <person name="Jonkers W."/>
            <person name="O'Donnell K."/>
            <person name="Ploetz R."/>
            <person name="Steinberg C."/>
            <person name="Schwartz D.C."/>
            <person name="VanEtten H."/>
            <person name="Zhou S."/>
            <person name="Young S.K."/>
            <person name="Zeng Q."/>
            <person name="Gargeya S."/>
            <person name="Fitzgerald M."/>
            <person name="Abouelleil A."/>
            <person name="Alvarado L."/>
            <person name="Chapman S.B."/>
            <person name="Gainer-Dewar J."/>
            <person name="Goldberg J."/>
            <person name="Griggs A."/>
            <person name="Gujja S."/>
            <person name="Hansen M."/>
            <person name="Howarth C."/>
            <person name="Imamovic A."/>
            <person name="Ireland A."/>
            <person name="Larimer J."/>
            <person name="McCowan C."/>
            <person name="Murphy C."/>
            <person name="Pearson M."/>
            <person name="Poon T.W."/>
            <person name="Priest M."/>
            <person name="Roberts A."/>
            <person name="Saif S."/>
            <person name="Shea T."/>
            <person name="Sykes S."/>
            <person name="Wortman J."/>
            <person name="Nusbaum C."/>
            <person name="Birren B."/>
        </authorList>
    </citation>
    <scope>NUCLEOTIDE SEQUENCE</scope>
    <source>
        <strain evidence="3">26406</strain>
    </source>
</reference>
<protein>
    <recommendedName>
        <fullName evidence="2">Amidase domain-containing protein</fullName>
    </recommendedName>
</protein>
<dbReference type="PANTHER" id="PTHR46310">
    <property type="entry name" value="AMIDASE 1"/>
    <property type="match status" value="1"/>
</dbReference>
<feature type="region of interest" description="Disordered" evidence="1">
    <location>
        <begin position="223"/>
        <end position="254"/>
    </location>
</feature>
<dbReference type="InterPro" id="IPR036928">
    <property type="entry name" value="AS_sf"/>
</dbReference>
<dbReference type="AlphaFoldDB" id="X0B056"/>
<dbReference type="PANTHER" id="PTHR46310:SF7">
    <property type="entry name" value="AMIDASE 1"/>
    <property type="match status" value="1"/>
</dbReference>
<dbReference type="Gene3D" id="3.90.1300.10">
    <property type="entry name" value="Amidase signature (AS) domain"/>
    <property type="match status" value="1"/>
</dbReference>
<dbReference type="HOGENOM" id="CLU_079941_0_0_1"/>
<dbReference type="SUPFAM" id="SSF75304">
    <property type="entry name" value="Amidase signature (AS) enzymes"/>
    <property type="match status" value="1"/>
</dbReference>
<name>X0B056_FUSOX</name>
<evidence type="ECO:0000256" key="1">
    <source>
        <dbReference type="SAM" id="MobiDB-lite"/>
    </source>
</evidence>
<dbReference type="VEuPathDB" id="FungiDB:FOMG_06156"/>
<gene>
    <name evidence="3" type="ORF">FOMG_06156</name>
</gene>
<proteinExistence type="predicted"/>
<dbReference type="EMBL" id="JH659332">
    <property type="protein sequence ID" value="EXK38591.1"/>
    <property type="molecule type" value="Genomic_DNA"/>
</dbReference>
<dbReference type="OrthoDB" id="5423360at2759"/>
<organism evidence="3">
    <name type="scientific">Fusarium oxysporum f. sp. melonis 26406</name>
    <dbReference type="NCBI Taxonomy" id="1089452"/>
    <lineage>
        <taxon>Eukaryota</taxon>
        <taxon>Fungi</taxon>
        <taxon>Dikarya</taxon>
        <taxon>Ascomycota</taxon>
        <taxon>Pezizomycotina</taxon>
        <taxon>Sordariomycetes</taxon>
        <taxon>Hypocreomycetidae</taxon>
        <taxon>Hypocreales</taxon>
        <taxon>Nectriaceae</taxon>
        <taxon>Fusarium</taxon>
        <taxon>Fusarium oxysporum species complex</taxon>
    </lineage>
</organism>
<accession>X0B056</accession>
<feature type="domain" description="Amidase" evidence="2">
    <location>
        <begin position="239"/>
        <end position="331"/>
    </location>
</feature>
<sequence length="351" mass="38737">MAALNSTTIFEAEGKRYVTTEAIAFQPQADTPLRSKLVTVIASNDGVTLSKEWLKTYLYKLDGCDVYDRNLFLSGVITTTPCRGQIVPQDSWEYPKELGMKWLYIVVEGGETHLPTLPYFYTDNKLHPVCRLYDDEKGAFFSGLKPNLDLSPLTVFERLEVGSICNTGLAIAVPSRAPTLVTNTPPNLHVAVKDYFLVHGIKTSLCNRAYYDLSEHAAFTAELSDNPTREEPVDAVDYSTASNPRGSGYQSPAGSSSGSAAAVAAYGWLDCAIGTDMSGRGRRPALANGVWQFRPSQDSISLRGLVKTYYIFDTSCVFARSLDILRRVADTWIAVPSLVKKQPYRLDRSKT</sequence>
<dbReference type="Pfam" id="PF01425">
    <property type="entry name" value="Amidase"/>
    <property type="match status" value="1"/>
</dbReference>
<reference evidence="3" key="1">
    <citation type="submission" date="2012-04" db="EMBL/GenBank/DDBJ databases">
        <title>The Genome Sequence of Fusarium oxysporum melonis.</title>
        <authorList>
            <consortium name="The Broad Institute Genome Sequencing Platform"/>
            <person name="Ma L.-J."/>
            <person name="Gale L.R."/>
            <person name="Schwartz D.C."/>
            <person name="Zhou S."/>
            <person name="Corby-Kistler H."/>
            <person name="Young S.K."/>
            <person name="Zeng Q."/>
            <person name="Gargeya S."/>
            <person name="Fitzgerald M."/>
            <person name="Haas B."/>
            <person name="Abouelleil A."/>
            <person name="Alvarado L."/>
            <person name="Arachchi H.M."/>
            <person name="Berlin A."/>
            <person name="Brown A."/>
            <person name="Chapman S.B."/>
            <person name="Chen Z."/>
            <person name="Dunbar C."/>
            <person name="Freedman E."/>
            <person name="Gearin G."/>
            <person name="Goldberg J."/>
            <person name="Griggs A."/>
            <person name="Gujja S."/>
            <person name="Heiman D."/>
            <person name="Howarth C."/>
            <person name="Larson L."/>
            <person name="Lui A."/>
            <person name="MacDonald P.J.P."/>
            <person name="Montmayeur A."/>
            <person name="Murphy C."/>
            <person name="Neiman D."/>
            <person name="Pearson M."/>
            <person name="Priest M."/>
            <person name="Roberts A."/>
            <person name="Saif S."/>
            <person name="Shea T."/>
            <person name="Shenoy N."/>
            <person name="Sisk P."/>
            <person name="Stolte C."/>
            <person name="Sykes S."/>
            <person name="Wortman J."/>
            <person name="Nusbaum C."/>
            <person name="Birren B."/>
        </authorList>
    </citation>
    <scope>NUCLEOTIDE SEQUENCE</scope>
    <source>
        <strain evidence="3">26406</strain>
    </source>
</reference>
<evidence type="ECO:0000313" key="3">
    <source>
        <dbReference type="EMBL" id="EXK38591.1"/>
    </source>
</evidence>
<dbReference type="InterPro" id="IPR023631">
    <property type="entry name" value="Amidase_dom"/>
</dbReference>